<evidence type="ECO:0000256" key="8">
    <source>
        <dbReference type="ARBA" id="ARBA00023267"/>
    </source>
</evidence>
<dbReference type="PROSITE" id="PS00867">
    <property type="entry name" value="CPSASE_2"/>
    <property type="match status" value="1"/>
</dbReference>
<dbReference type="SUPFAM" id="SSF52440">
    <property type="entry name" value="PreATP-grasp domain"/>
    <property type="match status" value="1"/>
</dbReference>
<dbReference type="InterPro" id="IPR011054">
    <property type="entry name" value="Rudment_hybrid_motif"/>
</dbReference>
<dbReference type="EMBL" id="JACEEZ010021604">
    <property type="protein sequence ID" value="KAG0713281.1"/>
    <property type="molecule type" value="Genomic_DNA"/>
</dbReference>
<evidence type="ECO:0000313" key="15">
    <source>
        <dbReference type="Proteomes" id="UP000770661"/>
    </source>
</evidence>
<organism evidence="14 15">
    <name type="scientific">Chionoecetes opilio</name>
    <name type="common">Atlantic snow crab</name>
    <name type="synonym">Cancer opilio</name>
    <dbReference type="NCBI Taxonomy" id="41210"/>
    <lineage>
        <taxon>Eukaryota</taxon>
        <taxon>Metazoa</taxon>
        <taxon>Ecdysozoa</taxon>
        <taxon>Arthropoda</taxon>
        <taxon>Crustacea</taxon>
        <taxon>Multicrustacea</taxon>
        <taxon>Malacostraca</taxon>
        <taxon>Eumalacostraca</taxon>
        <taxon>Eucarida</taxon>
        <taxon>Decapoda</taxon>
        <taxon>Pleocyemata</taxon>
        <taxon>Brachyura</taxon>
        <taxon>Eubrachyura</taxon>
        <taxon>Majoidea</taxon>
        <taxon>Majidae</taxon>
        <taxon>Chionoecetes</taxon>
    </lineage>
</organism>
<dbReference type="Pfam" id="PF02786">
    <property type="entry name" value="CPSase_L_D2"/>
    <property type="match status" value="1"/>
</dbReference>
<evidence type="ECO:0000256" key="1">
    <source>
        <dbReference type="ARBA" id="ARBA00001953"/>
    </source>
</evidence>
<dbReference type="Proteomes" id="UP000770661">
    <property type="component" value="Unassembled WGS sequence"/>
</dbReference>
<keyword evidence="7" id="KW-0496">Mitochondrion</keyword>
<dbReference type="Gene3D" id="3.30.470.20">
    <property type="entry name" value="ATP-grasp fold, B domain"/>
    <property type="match status" value="1"/>
</dbReference>
<dbReference type="InterPro" id="IPR005481">
    <property type="entry name" value="BC-like_N"/>
</dbReference>
<dbReference type="GO" id="GO:0004485">
    <property type="term" value="F:methylcrotonoyl-CoA carboxylase activity"/>
    <property type="evidence" value="ECO:0007669"/>
    <property type="project" value="TreeGrafter"/>
</dbReference>
<keyword evidence="8" id="KW-0092">Biotin</keyword>
<name>A0A8J5CHQ3_CHIOP</name>
<dbReference type="SUPFAM" id="SSF51230">
    <property type="entry name" value="Single hybrid motif"/>
    <property type="match status" value="1"/>
</dbReference>
<dbReference type="GO" id="GO:0005524">
    <property type="term" value="F:ATP binding"/>
    <property type="evidence" value="ECO:0007669"/>
    <property type="project" value="UniProtKB-UniRule"/>
</dbReference>
<evidence type="ECO:0000259" key="11">
    <source>
        <dbReference type="PROSITE" id="PS50968"/>
    </source>
</evidence>
<evidence type="ECO:0000256" key="3">
    <source>
        <dbReference type="ARBA" id="ARBA00022598"/>
    </source>
</evidence>
<evidence type="ECO:0000256" key="4">
    <source>
        <dbReference type="ARBA" id="ARBA00022741"/>
    </source>
</evidence>
<dbReference type="PROSITE" id="PS50968">
    <property type="entry name" value="BIOTINYL_LIPOYL"/>
    <property type="match status" value="1"/>
</dbReference>
<reference evidence="14" key="1">
    <citation type="submission" date="2020-07" db="EMBL/GenBank/DDBJ databases">
        <title>The High-quality genome of the commercially important snow crab, Chionoecetes opilio.</title>
        <authorList>
            <person name="Jeong J.-H."/>
            <person name="Ryu S."/>
        </authorList>
    </citation>
    <scope>NUCLEOTIDE SEQUENCE</scope>
    <source>
        <strain evidence="14">MADBK_172401_WGS</strain>
        <tissue evidence="14">Digestive gland</tissue>
    </source>
</reference>
<comment type="cofactor">
    <cofactor evidence="1">
        <name>biotin</name>
        <dbReference type="ChEBI" id="CHEBI:57586"/>
    </cofactor>
</comment>
<dbReference type="CDD" id="cd06850">
    <property type="entry name" value="biotinyl_domain"/>
    <property type="match status" value="1"/>
</dbReference>
<dbReference type="AlphaFoldDB" id="A0A8J5CHQ3"/>
<dbReference type="Gene3D" id="3.30.700.40">
    <property type="match status" value="1"/>
</dbReference>
<evidence type="ECO:0000256" key="5">
    <source>
        <dbReference type="ARBA" id="ARBA00022840"/>
    </source>
</evidence>
<dbReference type="FunFam" id="2.40.50.100:FF:000003">
    <property type="entry name" value="Acetyl-CoA carboxylase biotin carboxyl carrier protein"/>
    <property type="match status" value="1"/>
</dbReference>
<dbReference type="PROSITE" id="PS50979">
    <property type="entry name" value="BC"/>
    <property type="match status" value="1"/>
</dbReference>
<protein>
    <submittedName>
        <fullName evidence="14">Methylcrotonoyl-CoA carboxylase subunit alpha, mitochondrial</fullName>
    </submittedName>
</protein>
<evidence type="ECO:0000256" key="6">
    <source>
        <dbReference type="ARBA" id="ARBA00022946"/>
    </source>
</evidence>
<keyword evidence="4 10" id="KW-0547">Nucleotide-binding</keyword>
<dbReference type="PANTHER" id="PTHR18866:SF33">
    <property type="entry name" value="METHYLCROTONOYL-COA CARBOXYLASE SUBUNIT ALPHA, MITOCHONDRIAL-RELATED"/>
    <property type="match status" value="1"/>
</dbReference>
<evidence type="ECO:0000256" key="2">
    <source>
        <dbReference type="ARBA" id="ARBA00004305"/>
    </source>
</evidence>
<evidence type="ECO:0000256" key="7">
    <source>
        <dbReference type="ARBA" id="ARBA00023128"/>
    </source>
</evidence>
<dbReference type="OrthoDB" id="196847at2759"/>
<dbReference type="InterPro" id="IPR011053">
    <property type="entry name" value="Single_hybrid_motif"/>
</dbReference>
<dbReference type="FunFam" id="3.30.1490.20:FF:000003">
    <property type="entry name" value="acetyl-CoA carboxylase isoform X1"/>
    <property type="match status" value="1"/>
</dbReference>
<dbReference type="InterPro" id="IPR005479">
    <property type="entry name" value="CPAse_ATP-bd"/>
</dbReference>
<dbReference type="InterPro" id="IPR001882">
    <property type="entry name" value="Biotin_BS"/>
</dbReference>
<dbReference type="InterPro" id="IPR016185">
    <property type="entry name" value="PreATP-grasp_dom_sf"/>
</dbReference>
<dbReference type="InterPro" id="IPR000089">
    <property type="entry name" value="Biotin_lipoyl"/>
</dbReference>
<dbReference type="PROSITE" id="PS00188">
    <property type="entry name" value="BIOTIN"/>
    <property type="match status" value="1"/>
</dbReference>
<proteinExistence type="predicted"/>
<keyword evidence="15" id="KW-1185">Reference proteome</keyword>
<dbReference type="PANTHER" id="PTHR18866">
    <property type="entry name" value="CARBOXYLASE:PYRUVATE/ACETYL-COA/PROPIONYL-COA CARBOXYLASE"/>
    <property type="match status" value="1"/>
</dbReference>
<dbReference type="Gene3D" id="2.40.50.100">
    <property type="match status" value="1"/>
</dbReference>
<keyword evidence="5 10" id="KW-0067">ATP-binding</keyword>
<dbReference type="FunFam" id="3.40.50.20:FF:000010">
    <property type="entry name" value="Propionyl-CoA carboxylase subunit alpha"/>
    <property type="match status" value="1"/>
</dbReference>
<dbReference type="Pfam" id="PF00364">
    <property type="entry name" value="Biotin_lipoyl"/>
    <property type="match status" value="1"/>
</dbReference>
<feature type="domain" description="Lipoyl-binding" evidence="11">
    <location>
        <begin position="628"/>
        <end position="703"/>
    </location>
</feature>
<dbReference type="InterPro" id="IPR005482">
    <property type="entry name" value="Biotin_COase_C"/>
</dbReference>
<dbReference type="SUPFAM" id="SSF51246">
    <property type="entry name" value="Rudiment single hybrid motif"/>
    <property type="match status" value="1"/>
</dbReference>
<dbReference type="InterPro" id="IPR011761">
    <property type="entry name" value="ATP-grasp"/>
</dbReference>
<dbReference type="SUPFAM" id="SSF56059">
    <property type="entry name" value="Glutathione synthetase ATP-binding domain-like"/>
    <property type="match status" value="1"/>
</dbReference>
<dbReference type="SMART" id="SM00878">
    <property type="entry name" value="Biotin_carb_C"/>
    <property type="match status" value="1"/>
</dbReference>
<comment type="caution">
    <text evidence="14">The sequence shown here is derived from an EMBL/GenBank/DDBJ whole genome shotgun (WGS) entry which is preliminary data.</text>
</comment>
<evidence type="ECO:0000259" key="13">
    <source>
        <dbReference type="PROSITE" id="PS50979"/>
    </source>
</evidence>
<comment type="subcellular location">
    <subcellularLocation>
        <location evidence="2">Mitochondrion matrix</location>
    </subcellularLocation>
</comment>
<dbReference type="GO" id="GO:0005759">
    <property type="term" value="C:mitochondrial matrix"/>
    <property type="evidence" value="ECO:0007669"/>
    <property type="project" value="UniProtKB-SubCell"/>
</dbReference>
<accession>A0A8J5CHQ3</accession>
<keyword evidence="6" id="KW-0809">Transit peptide</keyword>
<feature type="domain" description="Biotin carboxylation" evidence="13">
    <location>
        <begin position="36"/>
        <end position="482"/>
    </location>
</feature>
<dbReference type="Pfam" id="PF00289">
    <property type="entry name" value="Biotin_carb_N"/>
    <property type="match status" value="1"/>
</dbReference>
<evidence type="ECO:0000313" key="14">
    <source>
        <dbReference type="EMBL" id="KAG0713281.1"/>
    </source>
</evidence>
<dbReference type="PROSITE" id="PS50975">
    <property type="entry name" value="ATP_GRASP"/>
    <property type="match status" value="1"/>
</dbReference>
<feature type="domain" description="ATP-grasp" evidence="12">
    <location>
        <begin position="155"/>
        <end position="352"/>
    </location>
</feature>
<evidence type="ECO:0000259" key="12">
    <source>
        <dbReference type="PROSITE" id="PS50975"/>
    </source>
</evidence>
<dbReference type="FunFam" id="3.30.470.20:FF:000028">
    <property type="entry name" value="Methylcrotonoyl-CoA carboxylase subunit alpha, mitochondrial"/>
    <property type="match status" value="1"/>
</dbReference>
<dbReference type="Pfam" id="PF02785">
    <property type="entry name" value="Biotin_carb_C"/>
    <property type="match status" value="1"/>
</dbReference>
<gene>
    <name evidence="14" type="primary">MCCC1</name>
    <name evidence="14" type="ORF">GWK47_016550</name>
</gene>
<dbReference type="InterPro" id="IPR050856">
    <property type="entry name" value="Biotin_carboxylase_complex"/>
</dbReference>
<evidence type="ECO:0000256" key="9">
    <source>
        <dbReference type="ARBA" id="ARBA00056148"/>
    </source>
</evidence>
<comment type="function">
    <text evidence="9">This is one of the 2 subunits of the biotin-dependent propionyl-CoA carboxylase (PCC), a mitochondrial enzyme involved in the catabolism of odd chain fatty acids, branched-chain amino acids isoleucine, threonine, methionine, and valine and other metabolites. Propionyl-CoA carboxylase catalyzes the carboxylation of propionyl-CoA/propanoyl-CoA to D-methylmalonyl-CoA/(S)-methylmalonyl-CoA. Within the holoenzyme, the alpha subunit catalyzes the ATP-dependent carboxylation of the biotin carried by the biotin carboxyl carrier (BCC) domain, while the beta subunit then transfers the carboxyl group from carboxylated biotin to propionyl-CoA. Propionyl-CoA carboxylase also significantly acts on butyryl-CoA/butanoyl-CoA, which is converted to ethylmalonyl-CoA/(2S)-ethylmalonyl-CoA. Other alternative minor substrates include (2E)-butenoyl-CoA/crotonoyl-CoA.</text>
</comment>
<dbReference type="GO" id="GO:0046872">
    <property type="term" value="F:metal ion binding"/>
    <property type="evidence" value="ECO:0007669"/>
    <property type="project" value="InterPro"/>
</dbReference>
<evidence type="ECO:0000256" key="10">
    <source>
        <dbReference type="PROSITE-ProRule" id="PRU00409"/>
    </source>
</evidence>
<dbReference type="InterPro" id="IPR011764">
    <property type="entry name" value="Biotin_carboxylation_dom"/>
</dbReference>
<keyword evidence="3" id="KW-0436">Ligase</keyword>
<sequence length="707" mass="75966">MMRGASRPFLSQGWRFLRGGVGGWCRLQHSSAARRPINKLLIANRGEIACRVMRTAQRLGVKTVAVYSEADKDSMHVAMADEAHLIGPAASQESYLRGDRILGVAVSSGAQAVHPGYGFLSENAEFAEACERAGVVFVGPPPSAIRDMGIKSTSKAIMSAASVPVVGGYHGEEQSDERLAAEAHTIGFPVMIKAVRGGGGKGMRIAMGAGEFQEQLESARREAMKSFGDDVMLIEKFVERPRHVEVQVFGDHHNNYVYLFERDCSVQRRHQKVIEEAPAPGLSSEVRASLGEAAVRAAGAVGYVGAGTVEFIVDANHNFFFMEMNTRLQVEHPVSEMITNTDLVEWQLRVAAGEPLPLTQEEIKLSGHSFEARIYAEDPRGGFLPGAGPLTHLSTPAPGPHVRIETGVRQGDEVSVHYDPMIAKLVVWGHDRTTALNTLTSCLAHYNIVGLNTNVDFLLSLASHPSFQAGDVSTDFIPEHYAQLFPPRTPSKELLCQAALAQVLEEELEGVRAVAASRDPTSPFAPSPTPRLNHTLTRTLTLACEGKEEAVVVEYLGGGRYSMDVGGEVFEVSGSMVCDNGTRHLSACVDGCVSRVCVVVDARDTHLFTQTGGWKVSVPAPKFESELGVVVGGGGGAVAPMPGVVERVFVTPGQAVEAGDPLVVMIAMKMEYVIKASSAGVVEKVLFEPGQSVAKNSPLVRLREPEE</sequence>